<name>A0A6J0PDK9_ELAGV</name>
<dbReference type="OrthoDB" id="684556at2759"/>
<feature type="region of interest" description="Disordered" evidence="1">
    <location>
        <begin position="141"/>
        <end position="163"/>
    </location>
</feature>
<dbReference type="RefSeq" id="XP_019703107.1">
    <property type="nucleotide sequence ID" value="XM_019847548.1"/>
</dbReference>
<gene>
    <name evidence="3" type="primary">LOC109505190</name>
</gene>
<evidence type="ECO:0000313" key="3">
    <source>
        <dbReference type="RefSeq" id="XP_019703107.1"/>
    </source>
</evidence>
<dbReference type="PANTHER" id="PTHR35046:SF18">
    <property type="entry name" value="RNA-DIRECTED DNA POLYMERASE"/>
    <property type="match status" value="1"/>
</dbReference>
<protein>
    <submittedName>
        <fullName evidence="3">Uncharacterized protein LOC109505190</fullName>
    </submittedName>
</protein>
<dbReference type="InParanoid" id="A0A6J0PDK9"/>
<keyword evidence="2" id="KW-1185">Reference proteome</keyword>
<sequence>MALAQAEFAFNYSVNRTTGYSPFQIAYGLNPSSVLDLTPISFRGQSKTKAEDLTTDIQAIHQLVEEWIEASNAKYKEAANKHRKKVTFEFDDYIWAVLTKDRYPVEDYHKLSQHKMGPFCEVKCSASKSWKLMRKGQSMKEASGALASNRVSSSSERAGLDNR</sequence>
<proteinExistence type="predicted"/>
<dbReference type="Proteomes" id="UP000504607">
    <property type="component" value="Unplaced"/>
</dbReference>
<reference evidence="3" key="1">
    <citation type="submission" date="2025-08" db="UniProtKB">
        <authorList>
            <consortium name="RefSeq"/>
        </authorList>
    </citation>
    <scope>IDENTIFICATION</scope>
</reference>
<dbReference type="AlphaFoldDB" id="A0A6J0PDK9"/>
<evidence type="ECO:0000256" key="1">
    <source>
        <dbReference type="SAM" id="MobiDB-lite"/>
    </source>
</evidence>
<accession>A0A6J0PDK9</accession>
<dbReference type="PANTHER" id="PTHR35046">
    <property type="entry name" value="ZINC KNUCKLE (CCHC-TYPE) FAMILY PROTEIN"/>
    <property type="match status" value="1"/>
</dbReference>
<organism evidence="2 3">
    <name type="scientific">Elaeis guineensis var. tenera</name>
    <name type="common">Oil palm</name>
    <dbReference type="NCBI Taxonomy" id="51953"/>
    <lineage>
        <taxon>Eukaryota</taxon>
        <taxon>Viridiplantae</taxon>
        <taxon>Streptophyta</taxon>
        <taxon>Embryophyta</taxon>
        <taxon>Tracheophyta</taxon>
        <taxon>Spermatophyta</taxon>
        <taxon>Magnoliopsida</taxon>
        <taxon>Liliopsida</taxon>
        <taxon>Arecaceae</taxon>
        <taxon>Arecoideae</taxon>
        <taxon>Cocoseae</taxon>
        <taxon>Elaeidinae</taxon>
        <taxon>Elaeis</taxon>
    </lineage>
</organism>
<evidence type="ECO:0000313" key="2">
    <source>
        <dbReference type="Proteomes" id="UP000504607"/>
    </source>
</evidence>